<comment type="similarity">
    <text evidence="2">Belongs to the syntaxin family.</text>
</comment>
<keyword evidence="5" id="KW-0653">Protein transport</keyword>
<feature type="transmembrane region" description="Helical" evidence="9">
    <location>
        <begin position="230"/>
        <end position="251"/>
    </location>
</feature>
<keyword evidence="6 9" id="KW-1133">Transmembrane helix</keyword>
<sequence>MVDLTGEFRRLAGVQGISAPAPGGFIRRAQAEKGRLRALRDLRDRAATAEINQIQASVGELESMVEDLSDLPMAPGQDRDQVAHRRGVVAALYEELRSLAAKVQGEQVSELQHEAEVAGYFMAAAPRRPVKPPPSAAMEDLRVPDTLGGSEALRAEEQRLLATFTTDLDKIQETRAKIEEVSTMVGFFATKVAEQTEQTDEILELTEESTGYVEAAEKNLQRAIQHSNSYRFYVVCWFLGSAMFLLVVDYIDARWSPI</sequence>
<comment type="subcellular location">
    <subcellularLocation>
        <location evidence="1">Membrane</location>
        <topology evidence="1">Single-pass type IV membrane protein</topology>
    </subcellularLocation>
</comment>
<evidence type="ECO:0000256" key="9">
    <source>
        <dbReference type="SAM" id="Phobius"/>
    </source>
</evidence>
<dbReference type="GO" id="GO:0005783">
    <property type="term" value="C:endoplasmic reticulum"/>
    <property type="evidence" value="ECO:0007669"/>
    <property type="project" value="TreeGrafter"/>
</dbReference>
<keyword evidence="7" id="KW-0175">Coiled coil</keyword>
<protein>
    <recommendedName>
        <fullName evidence="10">t-SNARE coiled-coil homology domain-containing protein</fullName>
    </recommendedName>
</protein>
<dbReference type="AlphaFoldDB" id="A0AA36MJI1"/>
<comment type="caution">
    <text evidence="11">The sequence shown here is derived from an EMBL/GenBank/DDBJ whole genome shotgun (WGS) entry which is preliminary data.</text>
</comment>
<evidence type="ECO:0000313" key="11">
    <source>
        <dbReference type="EMBL" id="CAJ1374669.1"/>
    </source>
</evidence>
<dbReference type="GO" id="GO:0031201">
    <property type="term" value="C:SNARE complex"/>
    <property type="evidence" value="ECO:0007669"/>
    <property type="project" value="TreeGrafter"/>
</dbReference>
<evidence type="ECO:0000256" key="8">
    <source>
        <dbReference type="ARBA" id="ARBA00023136"/>
    </source>
</evidence>
<evidence type="ECO:0000256" key="7">
    <source>
        <dbReference type="ARBA" id="ARBA00023054"/>
    </source>
</evidence>
<dbReference type="GO" id="GO:0006890">
    <property type="term" value="P:retrograde vesicle-mediated transport, Golgi to endoplasmic reticulum"/>
    <property type="evidence" value="ECO:0007669"/>
    <property type="project" value="TreeGrafter"/>
</dbReference>
<keyword evidence="4 9" id="KW-0812">Transmembrane</keyword>
<evidence type="ECO:0000259" key="10">
    <source>
        <dbReference type="PROSITE" id="PS50192"/>
    </source>
</evidence>
<evidence type="ECO:0000256" key="3">
    <source>
        <dbReference type="ARBA" id="ARBA00022448"/>
    </source>
</evidence>
<accession>A0AA36MJI1</accession>
<dbReference type="PROSITE" id="PS50192">
    <property type="entry name" value="T_SNARE"/>
    <property type="match status" value="1"/>
</dbReference>
<dbReference type="PANTHER" id="PTHR15959:SF0">
    <property type="entry name" value="SYNTAXIN-18"/>
    <property type="match status" value="1"/>
</dbReference>
<dbReference type="EMBL" id="CAUJNA010000269">
    <property type="protein sequence ID" value="CAJ1374669.1"/>
    <property type="molecule type" value="Genomic_DNA"/>
</dbReference>
<keyword evidence="12" id="KW-1185">Reference proteome</keyword>
<dbReference type="InterPro" id="IPR000727">
    <property type="entry name" value="T_SNARE_dom"/>
</dbReference>
<evidence type="ECO:0000256" key="5">
    <source>
        <dbReference type="ARBA" id="ARBA00022927"/>
    </source>
</evidence>
<dbReference type="GO" id="GO:0015031">
    <property type="term" value="P:protein transport"/>
    <property type="evidence" value="ECO:0007669"/>
    <property type="project" value="UniProtKB-KW"/>
</dbReference>
<gene>
    <name evidence="11" type="ORF">EVOR1521_LOCUS4156</name>
</gene>
<reference evidence="11" key="1">
    <citation type="submission" date="2023-08" db="EMBL/GenBank/DDBJ databases">
        <authorList>
            <person name="Chen Y."/>
            <person name="Shah S."/>
            <person name="Dougan E. K."/>
            <person name="Thang M."/>
            <person name="Chan C."/>
        </authorList>
    </citation>
    <scope>NUCLEOTIDE SEQUENCE</scope>
</reference>
<dbReference type="PANTHER" id="PTHR15959">
    <property type="entry name" value="SYNTAXIN-18"/>
    <property type="match status" value="1"/>
</dbReference>
<feature type="domain" description="T-SNARE coiled-coil homology" evidence="10">
    <location>
        <begin position="161"/>
        <end position="223"/>
    </location>
</feature>
<dbReference type="Proteomes" id="UP001178507">
    <property type="component" value="Unassembled WGS sequence"/>
</dbReference>
<keyword evidence="8 9" id="KW-0472">Membrane</keyword>
<keyword evidence="3" id="KW-0813">Transport</keyword>
<evidence type="ECO:0000256" key="6">
    <source>
        <dbReference type="ARBA" id="ARBA00022989"/>
    </source>
</evidence>
<evidence type="ECO:0000256" key="1">
    <source>
        <dbReference type="ARBA" id="ARBA00004211"/>
    </source>
</evidence>
<evidence type="ECO:0000256" key="4">
    <source>
        <dbReference type="ARBA" id="ARBA00022692"/>
    </source>
</evidence>
<organism evidence="11 12">
    <name type="scientific">Effrenium voratum</name>
    <dbReference type="NCBI Taxonomy" id="2562239"/>
    <lineage>
        <taxon>Eukaryota</taxon>
        <taxon>Sar</taxon>
        <taxon>Alveolata</taxon>
        <taxon>Dinophyceae</taxon>
        <taxon>Suessiales</taxon>
        <taxon>Symbiodiniaceae</taxon>
        <taxon>Effrenium</taxon>
    </lineage>
</organism>
<name>A0AA36MJI1_9DINO</name>
<dbReference type="Gene3D" id="1.20.5.110">
    <property type="match status" value="1"/>
</dbReference>
<evidence type="ECO:0000256" key="2">
    <source>
        <dbReference type="ARBA" id="ARBA00009063"/>
    </source>
</evidence>
<proteinExistence type="inferred from homology"/>
<evidence type="ECO:0000313" key="12">
    <source>
        <dbReference type="Proteomes" id="UP001178507"/>
    </source>
</evidence>